<protein>
    <submittedName>
        <fullName evidence="2">Uncharacterized protein</fullName>
    </submittedName>
</protein>
<feature type="region of interest" description="Disordered" evidence="1">
    <location>
        <begin position="1"/>
        <end position="243"/>
    </location>
</feature>
<evidence type="ECO:0000313" key="3">
    <source>
        <dbReference type="Proteomes" id="UP000193986"/>
    </source>
</evidence>
<feature type="compositionally biased region" description="Basic and acidic residues" evidence="1">
    <location>
        <begin position="149"/>
        <end position="165"/>
    </location>
</feature>
<dbReference type="InParanoid" id="A0A1Y2AF94"/>
<feature type="compositionally biased region" description="Basic and acidic residues" evidence="1">
    <location>
        <begin position="187"/>
        <end position="196"/>
    </location>
</feature>
<evidence type="ECO:0000256" key="1">
    <source>
        <dbReference type="SAM" id="MobiDB-lite"/>
    </source>
</evidence>
<feature type="compositionally biased region" description="Low complexity" evidence="1">
    <location>
        <begin position="166"/>
        <end position="180"/>
    </location>
</feature>
<keyword evidence="3" id="KW-1185">Reference proteome</keyword>
<dbReference type="AlphaFoldDB" id="A0A1Y2AF94"/>
<organism evidence="2 3">
    <name type="scientific">Naematelia encephala</name>
    <dbReference type="NCBI Taxonomy" id="71784"/>
    <lineage>
        <taxon>Eukaryota</taxon>
        <taxon>Fungi</taxon>
        <taxon>Dikarya</taxon>
        <taxon>Basidiomycota</taxon>
        <taxon>Agaricomycotina</taxon>
        <taxon>Tremellomycetes</taxon>
        <taxon>Tremellales</taxon>
        <taxon>Naemateliaceae</taxon>
        <taxon>Naematelia</taxon>
    </lineage>
</organism>
<reference evidence="2 3" key="1">
    <citation type="submission" date="2016-07" db="EMBL/GenBank/DDBJ databases">
        <title>Pervasive Adenine N6-methylation of Active Genes in Fungi.</title>
        <authorList>
            <consortium name="DOE Joint Genome Institute"/>
            <person name="Mondo S.J."/>
            <person name="Dannebaum R.O."/>
            <person name="Kuo R.C."/>
            <person name="Labutti K."/>
            <person name="Haridas S."/>
            <person name="Kuo A."/>
            <person name="Salamov A."/>
            <person name="Ahrendt S.R."/>
            <person name="Lipzen A."/>
            <person name="Sullivan W."/>
            <person name="Andreopoulos W.B."/>
            <person name="Clum A."/>
            <person name="Lindquist E."/>
            <person name="Daum C."/>
            <person name="Ramamoorthy G.K."/>
            <person name="Gryganskyi A."/>
            <person name="Culley D."/>
            <person name="Magnuson J.K."/>
            <person name="James T.Y."/>
            <person name="O'Malley M.A."/>
            <person name="Stajich J.E."/>
            <person name="Spatafora J.W."/>
            <person name="Visel A."/>
            <person name="Grigoriev I.V."/>
        </authorList>
    </citation>
    <scope>NUCLEOTIDE SEQUENCE [LARGE SCALE GENOMIC DNA]</scope>
    <source>
        <strain evidence="2 3">68-887.2</strain>
    </source>
</reference>
<dbReference type="EMBL" id="MCFC01000118">
    <property type="protein sequence ID" value="ORY21104.1"/>
    <property type="molecule type" value="Genomic_DNA"/>
</dbReference>
<dbReference type="STRING" id="71784.A0A1Y2AF94"/>
<accession>A0A1Y2AF94</accession>
<dbReference type="Proteomes" id="UP000193986">
    <property type="component" value="Unassembled WGS sequence"/>
</dbReference>
<feature type="compositionally biased region" description="Low complexity" evidence="1">
    <location>
        <begin position="1"/>
        <end position="10"/>
    </location>
</feature>
<feature type="compositionally biased region" description="Basic and acidic residues" evidence="1">
    <location>
        <begin position="213"/>
        <end position="243"/>
    </location>
</feature>
<gene>
    <name evidence="2" type="ORF">BCR39DRAFT_67655</name>
</gene>
<feature type="compositionally biased region" description="Basic and acidic residues" evidence="1">
    <location>
        <begin position="121"/>
        <end position="142"/>
    </location>
</feature>
<proteinExistence type="predicted"/>
<feature type="compositionally biased region" description="Polar residues" evidence="1">
    <location>
        <begin position="28"/>
        <end position="40"/>
    </location>
</feature>
<evidence type="ECO:0000313" key="2">
    <source>
        <dbReference type="EMBL" id="ORY21104.1"/>
    </source>
</evidence>
<sequence>MDDAPVSGPSRPRRVPAPNLADRIVNLQRKNAAQTGSSRRPQTRKPEKDEFSRSAAGDVPAVQRTLYNPSAEFSRGPASERPSQRTLFDPTRPPALNIPRVTVSPQPITPPLPRSNGSPRVDSDDRHRLQRAEHPRRPDAPTKKLFNPDIHDPLHFHPRPVDPSRDSGTGSSSSRLGVRRPMVNGRTPEEEADRERERRKRREGSERGSVFSKKKESDARSKESRSSEGSESLKDRDRGKGKG</sequence>
<comment type="caution">
    <text evidence="2">The sequence shown here is derived from an EMBL/GenBank/DDBJ whole genome shotgun (WGS) entry which is preliminary data.</text>
</comment>
<name>A0A1Y2AF94_9TREE</name>